<keyword evidence="4" id="KW-0272">Extracellular matrix</keyword>
<evidence type="ECO:0000259" key="23">
    <source>
        <dbReference type="PROSITE" id="PS50963"/>
    </source>
</evidence>
<dbReference type="GO" id="GO:0005615">
    <property type="term" value="C:extracellular space"/>
    <property type="evidence" value="ECO:0007669"/>
    <property type="project" value="TreeGrafter"/>
</dbReference>
<dbReference type="FunFam" id="3.10.100.10:FF:000002">
    <property type="entry name" value="Hyaluronan proteoglycan link protein 1"/>
    <property type="match status" value="1"/>
</dbReference>
<keyword evidence="9 16" id="KW-1015">Disulfide bond</keyword>
<keyword evidence="25" id="KW-1185">Reference proteome</keyword>
<name>A0A553NN26_9TELE</name>
<comment type="caution">
    <text evidence="24">The sequence shown here is derived from an EMBL/GenBank/DDBJ whole genome shotgun (WGS) entry which is preliminary data.</text>
</comment>
<evidence type="ECO:0000256" key="17">
    <source>
        <dbReference type="PROSITE-ProRule" id="PRU00323"/>
    </source>
</evidence>
<keyword evidence="16" id="KW-0768">Sushi</keyword>
<evidence type="ECO:0000256" key="9">
    <source>
        <dbReference type="ARBA" id="ARBA00023157"/>
    </source>
</evidence>
<dbReference type="CDD" id="cd03520">
    <property type="entry name" value="Link_domain_CSPGs_modules_2_4"/>
    <property type="match status" value="2"/>
</dbReference>
<dbReference type="InterPro" id="IPR050691">
    <property type="entry name" value="Hyaluronan_bind_Proteoglycan"/>
</dbReference>
<comment type="similarity">
    <text evidence="2">Belongs to the aggrecan/versican proteoglycan family.</text>
</comment>
<accession>A0A553NN26</accession>
<dbReference type="FunFam" id="3.10.100.10:FF:000003">
    <property type="entry name" value="Versican core protein"/>
    <property type="match status" value="1"/>
</dbReference>
<dbReference type="Proteomes" id="UP000316079">
    <property type="component" value="Unassembled WGS sequence"/>
</dbReference>
<evidence type="ECO:0000259" key="22">
    <source>
        <dbReference type="PROSITE" id="PS50923"/>
    </source>
</evidence>
<dbReference type="Pfam" id="PF00084">
    <property type="entry name" value="Sushi"/>
    <property type="match status" value="1"/>
</dbReference>
<keyword evidence="10" id="KW-0325">Glycoprotein</keyword>
<dbReference type="Gene3D" id="2.10.70.10">
    <property type="entry name" value="Complement Module, domain 1"/>
    <property type="match status" value="1"/>
</dbReference>
<feature type="compositionally biased region" description="Low complexity" evidence="18">
    <location>
        <begin position="754"/>
        <end position="763"/>
    </location>
</feature>
<dbReference type="FunFam" id="2.10.70.10:FF:000003">
    <property type="entry name" value="Versican core protein"/>
    <property type="match status" value="1"/>
</dbReference>
<feature type="region of interest" description="Disordered" evidence="18">
    <location>
        <begin position="746"/>
        <end position="772"/>
    </location>
</feature>
<feature type="domain" description="Link" evidence="23">
    <location>
        <begin position="434"/>
        <end position="529"/>
    </location>
</feature>
<evidence type="ECO:0000256" key="12">
    <source>
        <dbReference type="ARBA" id="ARBA00023319"/>
    </source>
</evidence>
<feature type="chain" id="PRO_5022116109" description="Aggrecan core protein" evidence="19">
    <location>
        <begin position="18"/>
        <end position="1190"/>
    </location>
</feature>
<comment type="subcellular location">
    <subcellularLocation>
        <location evidence="1">Secreted</location>
        <location evidence="1">Extracellular space</location>
        <location evidence="1">Extracellular matrix</location>
    </subcellularLocation>
</comment>
<dbReference type="PROSITE" id="PS50963">
    <property type="entry name" value="LINK_2"/>
    <property type="match status" value="4"/>
</dbReference>
<feature type="domain" description="Sushi" evidence="22">
    <location>
        <begin position="1093"/>
        <end position="1153"/>
    </location>
</feature>
<feature type="disulfide bond" evidence="17">
    <location>
        <begin position="480"/>
        <end position="501"/>
    </location>
</feature>
<dbReference type="OrthoDB" id="418245at2759"/>
<feature type="disulfide bond" evidence="16">
    <location>
        <begin position="1124"/>
        <end position="1151"/>
    </location>
</feature>
<evidence type="ECO:0000256" key="6">
    <source>
        <dbReference type="ARBA" id="ARBA00022729"/>
    </source>
</evidence>
<dbReference type="STRING" id="623744.A0A553NN26"/>
<dbReference type="FunFam" id="3.10.100.10:FF:000011">
    <property type="entry name" value="Aggrecan core protein"/>
    <property type="match status" value="1"/>
</dbReference>
<feature type="compositionally biased region" description="Gly residues" evidence="18">
    <location>
        <begin position="697"/>
        <end position="706"/>
    </location>
</feature>
<feature type="signal peptide" evidence="19">
    <location>
        <begin position="1"/>
        <end position="17"/>
    </location>
</feature>
<keyword evidence="11" id="KW-0373">Hyaluronic acid</keyword>
<feature type="region of interest" description="Disordered" evidence="18">
    <location>
        <begin position="792"/>
        <end position="817"/>
    </location>
</feature>
<keyword evidence="6 19" id="KW-0732">Signal</keyword>
<dbReference type="InterPro" id="IPR018378">
    <property type="entry name" value="C-type_lectin_CS"/>
</dbReference>
<dbReference type="SMART" id="SM00032">
    <property type="entry name" value="CCP"/>
    <property type="match status" value="1"/>
</dbReference>
<evidence type="ECO:0000256" key="8">
    <source>
        <dbReference type="ARBA" id="ARBA00022974"/>
    </source>
</evidence>
<dbReference type="CDD" id="cd00033">
    <property type="entry name" value="CCP"/>
    <property type="match status" value="1"/>
</dbReference>
<dbReference type="Pfam" id="PF00059">
    <property type="entry name" value="Lectin_C"/>
    <property type="match status" value="1"/>
</dbReference>
<evidence type="ECO:0000313" key="25">
    <source>
        <dbReference type="Proteomes" id="UP000316079"/>
    </source>
</evidence>
<dbReference type="SUPFAM" id="SSF48726">
    <property type="entry name" value="Immunoglobulin"/>
    <property type="match status" value="1"/>
</dbReference>
<dbReference type="PROSITE" id="PS50041">
    <property type="entry name" value="C_TYPE_LECTIN_2"/>
    <property type="match status" value="1"/>
</dbReference>
<proteinExistence type="inferred from homology"/>
<evidence type="ECO:0000256" key="13">
    <source>
        <dbReference type="ARBA" id="ARBA00038272"/>
    </source>
</evidence>
<evidence type="ECO:0000256" key="3">
    <source>
        <dbReference type="ARBA" id="ARBA00022525"/>
    </source>
</evidence>
<feature type="region of interest" description="Disordered" evidence="18">
    <location>
        <begin position="690"/>
        <end position="709"/>
    </location>
</feature>
<evidence type="ECO:0000256" key="10">
    <source>
        <dbReference type="ARBA" id="ARBA00023180"/>
    </source>
</evidence>
<keyword evidence="5" id="KW-0479">Metal-binding</keyword>
<evidence type="ECO:0000259" key="21">
    <source>
        <dbReference type="PROSITE" id="PS50835"/>
    </source>
</evidence>
<feature type="domain" description="Link" evidence="23">
    <location>
        <begin position="535"/>
        <end position="631"/>
    </location>
</feature>
<dbReference type="InterPro" id="IPR000436">
    <property type="entry name" value="Sushi_SCR_CCP_dom"/>
</dbReference>
<dbReference type="InterPro" id="IPR001304">
    <property type="entry name" value="C-type_lectin-like"/>
</dbReference>
<dbReference type="InterPro" id="IPR013783">
    <property type="entry name" value="Ig-like_fold"/>
</dbReference>
<evidence type="ECO:0000256" key="11">
    <source>
        <dbReference type="ARBA" id="ARBA00023290"/>
    </source>
</evidence>
<dbReference type="GO" id="GO:0002052">
    <property type="term" value="P:positive regulation of neuroblast proliferation"/>
    <property type="evidence" value="ECO:0007669"/>
    <property type="project" value="TreeGrafter"/>
</dbReference>
<dbReference type="SMART" id="SM00409">
    <property type="entry name" value="IG"/>
    <property type="match status" value="1"/>
</dbReference>
<comment type="caution">
    <text evidence="17">Lacks conserved residue(s) required for the propagation of feature annotation.</text>
</comment>
<evidence type="ECO:0000256" key="4">
    <source>
        <dbReference type="ARBA" id="ARBA00022530"/>
    </source>
</evidence>
<dbReference type="SMART" id="SM00034">
    <property type="entry name" value="CLECT"/>
    <property type="match status" value="1"/>
</dbReference>
<dbReference type="Pfam" id="PF00193">
    <property type="entry name" value="Xlink"/>
    <property type="match status" value="4"/>
</dbReference>
<dbReference type="CDD" id="cd03517">
    <property type="entry name" value="Link_domain_CSPGs_modules_1_3"/>
    <property type="match status" value="2"/>
</dbReference>
<dbReference type="InterPro" id="IPR016186">
    <property type="entry name" value="C-type_lectin-like/link_sf"/>
</dbReference>
<dbReference type="PROSITE" id="PS01241">
    <property type="entry name" value="LINK_1"/>
    <property type="match status" value="4"/>
</dbReference>
<dbReference type="PROSITE" id="PS00615">
    <property type="entry name" value="C_TYPE_LECTIN_1"/>
    <property type="match status" value="1"/>
</dbReference>
<dbReference type="GO" id="GO:0046872">
    <property type="term" value="F:metal ion binding"/>
    <property type="evidence" value="ECO:0007669"/>
    <property type="project" value="UniProtKB-KW"/>
</dbReference>
<evidence type="ECO:0000256" key="15">
    <source>
        <dbReference type="ARBA" id="ARBA00042947"/>
    </source>
</evidence>
<gene>
    <name evidence="24" type="ORF">DNTS_009582</name>
</gene>
<organism evidence="24 25">
    <name type="scientific">Danionella cerebrum</name>
    <dbReference type="NCBI Taxonomy" id="2873325"/>
    <lineage>
        <taxon>Eukaryota</taxon>
        <taxon>Metazoa</taxon>
        <taxon>Chordata</taxon>
        <taxon>Craniata</taxon>
        <taxon>Vertebrata</taxon>
        <taxon>Euteleostomi</taxon>
        <taxon>Actinopterygii</taxon>
        <taxon>Neopterygii</taxon>
        <taxon>Teleostei</taxon>
        <taxon>Ostariophysi</taxon>
        <taxon>Cypriniformes</taxon>
        <taxon>Danionidae</taxon>
        <taxon>Danioninae</taxon>
        <taxon>Danionella</taxon>
    </lineage>
</organism>
<dbReference type="InterPro" id="IPR036179">
    <property type="entry name" value="Ig-like_dom_sf"/>
</dbReference>
<evidence type="ECO:0000256" key="7">
    <source>
        <dbReference type="ARBA" id="ARBA00022737"/>
    </source>
</evidence>
<dbReference type="PROSITE" id="PS50835">
    <property type="entry name" value="IG_LIKE"/>
    <property type="match status" value="1"/>
</dbReference>
<sequence>MSLIWLLTYVSISAISGMLLPFQDVADQDSSLIVSIPVEQPLRPLLGGSVVIPCYFLDTAHDQNSSTISPLSQRIKWSYIYKGRISLILVATEGHVVVETDYVDRVHMVNYPMAPGDASVEISELHSRDSGTYRCEVMQGIEDNYDSVEMQVQGAKARTTPDHMAKAACIQNSAVIATPAQLQAAYDDGYHQCDAGWLSDQTVRYPIHEPREPCFGDKADFPGVRTYGIREVNETYDVYCFAEKMSGRVFYSMSEEKFNFNEAKDQCAKLGADLATTGQLYLAWKAGMDVCNAGWLADRSVRYPINIARPQCGGGLLGVRTVYLFPNQTGYPHPDSRYDAICYEEKEEKVFIKTTPFPEIYTTTDSTFTVATVTSSPSVYTDEVTKGEVHGEILTAEPFNATSTESPSTFKQHTARPLERDIFTRNVTTETKWVVFHNRDDSGRYAYTFEEAQEACQKLGAVIATPDHLQAAYEAGLHQCSAGWLKDQTVRYPIVHPREKCSGDQMDKAGVRSYNVRPAHERYDVYCFMDQLKGEIFHSSSLAGFTYYEALTHCRKLGSTLASTGELYAAWNQGLHKCSPGWLSDRSVRYPVRHLDDNCGGNETGVQTIYAQPNRTGFPNPYSRYDAYCFKANLSMVLDEDMLNATTDANRTDHMRPVHPIVPPNISGYGSGSGSASGVPDYSSGFMSGSGIPSGSSGSGESGDGSGYLIKYQPDLRKHLVSTDTAEAKEGSGSGFIYTSGIVSGDKGSGEDYQSQSGLTSGMSGMGTSGGESSGSGFFTVSYLGREVTEMTAQPSENPELLGVSPSTSGFESGSTSGFESGYGSASGFGSSSGSASGYPIQFSEVYDPIKKQNEKTVILTDNKESPLRFGPTVETEQGRGLVEISGEGSNDGHYTHDSRHYYVLGTTVTDYFQTVSDDKLSITTEALDVTQESFLSTTLPTTTPFMTSPELPKAIMGPSLTQGVHGCAEGWTEFLGSCYMHFEERMTWTTAEQHCQGLNSHLVSISSQHEQEFVRDQTQDYQWIGLNDLDVQNEFHWTDGTRLEFENWRPNQPDNYFGTGEDCVVMIWHERGQWNDVPCNYHLPFTCKSTTVTCSSPPDVKNARMLGNSKDSYPVNSIIRYQCESGFTQRHLSVVRCLPDGQWEVPQVECKKGKQNKHQTPEKIPQDAAQGSQQMDMEEVLVNKKNHTR</sequence>
<feature type="domain" description="C-type lectin" evidence="20">
    <location>
        <begin position="975"/>
        <end position="1089"/>
    </location>
</feature>
<dbReference type="FunFam" id="3.10.100.10:FF:000001">
    <property type="entry name" value="Hyaluronan proteoglycan link protein 1"/>
    <property type="match status" value="1"/>
</dbReference>
<dbReference type="EMBL" id="SRMA01026823">
    <property type="protein sequence ID" value="TRY66790.1"/>
    <property type="molecule type" value="Genomic_DNA"/>
</dbReference>
<dbReference type="InterPro" id="IPR003599">
    <property type="entry name" value="Ig_sub"/>
</dbReference>
<keyword evidence="12" id="KW-0393">Immunoglobulin domain</keyword>
<evidence type="ECO:0000313" key="24">
    <source>
        <dbReference type="EMBL" id="TRY66790.1"/>
    </source>
</evidence>
<feature type="disulfide bond" evidence="17">
    <location>
        <begin position="291"/>
        <end position="312"/>
    </location>
</feature>
<dbReference type="SUPFAM" id="SSF56436">
    <property type="entry name" value="C-type lectin-like"/>
    <property type="match status" value="5"/>
</dbReference>
<keyword evidence="8" id="KW-0654">Proteoglycan</keyword>
<protein>
    <recommendedName>
        <fullName evidence="14">Aggrecan core protein</fullName>
    </recommendedName>
    <alternativeName>
        <fullName evidence="15">Cartilage-specific proteoglycan core protein</fullName>
    </alternativeName>
</protein>
<evidence type="ECO:0000256" key="18">
    <source>
        <dbReference type="SAM" id="MobiDB-lite"/>
    </source>
</evidence>
<feature type="domain" description="Link" evidence="23">
    <location>
        <begin position="148"/>
        <end position="242"/>
    </location>
</feature>
<dbReference type="PRINTS" id="PR01265">
    <property type="entry name" value="LINKMODULE"/>
</dbReference>
<dbReference type="SUPFAM" id="SSF57535">
    <property type="entry name" value="Complement control module/SCR domain"/>
    <property type="match status" value="1"/>
</dbReference>
<dbReference type="InterPro" id="IPR007110">
    <property type="entry name" value="Ig-like_dom"/>
</dbReference>
<dbReference type="InterPro" id="IPR035976">
    <property type="entry name" value="Sushi/SCR/CCP_sf"/>
</dbReference>
<reference evidence="24 25" key="1">
    <citation type="journal article" date="2019" name="Sci. Data">
        <title>Hybrid genome assembly and annotation of Danionella translucida.</title>
        <authorList>
            <person name="Kadobianskyi M."/>
            <person name="Schulze L."/>
            <person name="Schuelke M."/>
            <person name="Judkewitz B."/>
        </authorList>
    </citation>
    <scope>NUCLEOTIDE SEQUENCE [LARGE SCALE GENOMIC DNA]</scope>
    <source>
        <strain evidence="24 25">Bolton</strain>
    </source>
</reference>
<dbReference type="Gene3D" id="2.60.40.10">
    <property type="entry name" value="Immunoglobulins"/>
    <property type="match status" value="1"/>
</dbReference>
<feature type="disulfide bond" evidence="17">
    <location>
        <begin position="578"/>
        <end position="599"/>
    </location>
</feature>
<keyword evidence="7" id="KW-0677">Repeat</keyword>
<dbReference type="GO" id="GO:0072534">
    <property type="term" value="C:perineuronal net"/>
    <property type="evidence" value="ECO:0007669"/>
    <property type="project" value="TreeGrafter"/>
</dbReference>
<dbReference type="PANTHER" id="PTHR22804">
    <property type="entry name" value="AGGRECAN/VERSICAN PROTEOGLYCAN"/>
    <property type="match status" value="1"/>
</dbReference>
<dbReference type="GO" id="GO:0007155">
    <property type="term" value="P:cell adhesion"/>
    <property type="evidence" value="ECO:0007669"/>
    <property type="project" value="InterPro"/>
</dbReference>
<evidence type="ECO:0000259" key="20">
    <source>
        <dbReference type="PROSITE" id="PS50041"/>
    </source>
</evidence>
<dbReference type="PROSITE" id="PS50923">
    <property type="entry name" value="SUSHI"/>
    <property type="match status" value="1"/>
</dbReference>
<dbReference type="InterPro" id="IPR000538">
    <property type="entry name" value="Link_dom"/>
</dbReference>
<evidence type="ECO:0000256" key="1">
    <source>
        <dbReference type="ARBA" id="ARBA00004498"/>
    </source>
</evidence>
<feature type="compositionally biased region" description="Low complexity" evidence="18">
    <location>
        <begin position="805"/>
        <end position="817"/>
    </location>
</feature>
<dbReference type="PANTHER" id="PTHR22804:SF54">
    <property type="match status" value="1"/>
</dbReference>
<keyword evidence="3" id="KW-0964">Secreted</keyword>
<evidence type="ECO:0000256" key="14">
    <source>
        <dbReference type="ARBA" id="ARBA00039399"/>
    </source>
</evidence>
<dbReference type="Gene3D" id="3.10.100.10">
    <property type="entry name" value="Mannose-Binding Protein A, subunit A"/>
    <property type="match status" value="5"/>
</dbReference>
<dbReference type="GO" id="GO:0001501">
    <property type="term" value="P:skeletal system development"/>
    <property type="evidence" value="ECO:0007669"/>
    <property type="project" value="TreeGrafter"/>
</dbReference>
<comment type="similarity">
    <text evidence="13">Belongs to the HAPLN family.</text>
</comment>
<evidence type="ECO:0000256" key="19">
    <source>
        <dbReference type="SAM" id="SignalP"/>
    </source>
</evidence>
<dbReference type="InterPro" id="IPR016187">
    <property type="entry name" value="CTDL_fold"/>
</dbReference>
<dbReference type="GO" id="GO:0007417">
    <property type="term" value="P:central nervous system development"/>
    <property type="evidence" value="ECO:0007669"/>
    <property type="project" value="TreeGrafter"/>
</dbReference>
<dbReference type="AlphaFoldDB" id="A0A553NN26"/>
<evidence type="ECO:0000256" key="2">
    <source>
        <dbReference type="ARBA" id="ARBA00006838"/>
    </source>
</evidence>
<dbReference type="GO" id="GO:0045202">
    <property type="term" value="C:synapse"/>
    <property type="evidence" value="ECO:0007669"/>
    <property type="project" value="TreeGrafter"/>
</dbReference>
<evidence type="ECO:0000256" key="5">
    <source>
        <dbReference type="ARBA" id="ARBA00022723"/>
    </source>
</evidence>
<dbReference type="SMART" id="SM00445">
    <property type="entry name" value="LINK"/>
    <property type="match status" value="4"/>
</dbReference>
<dbReference type="GO" id="GO:0005540">
    <property type="term" value="F:hyaluronic acid binding"/>
    <property type="evidence" value="ECO:0007669"/>
    <property type="project" value="UniProtKB-KW"/>
</dbReference>
<feature type="region of interest" description="Disordered" evidence="18">
    <location>
        <begin position="1152"/>
        <end position="1190"/>
    </location>
</feature>
<feature type="disulfide bond" evidence="16">
    <location>
        <begin position="1095"/>
        <end position="1138"/>
    </location>
</feature>
<feature type="disulfide bond" evidence="17">
    <location>
        <begin position="193"/>
        <end position="214"/>
    </location>
</feature>
<dbReference type="GO" id="GO:0010001">
    <property type="term" value="P:glial cell differentiation"/>
    <property type="evidence" value="ECO:0007669"/>
    <property type="project" value="TreeGrafter"/>
</dbReference>
<dbReference type="FunFam" id="3.10.100.10:FF:000009">
    <property type="entry name" value="Aggrecan core protein"/>
    <property type="match status" value="1"/>
</dbReference>
<feature type="domain" description="Link" evidence="23">
    <location>
        <begin position="247"/>
        <end position="344"/>
    </location>
</feature>
<feature type="domain" description="Ig-like" evidence="21">
    <location>
        <begin position="37"/>
        <end position="153"/>
    </location>
</feature>
<evidence type="ECO:0000256" key="16">
    <source>
        <dbReference type="PROSITE-ProRule" id="PRU00302"/>
    </source>
</evidence>